<dbReference type="OrthoDB" id="7615531at2759"/>
<protein>
    <submittedName>
        <fullName evidence="4">Uncharacterized protein</fullName>
    </submittedName>
</protein>
<evidence type="ECO:0000256" key="2">
    <source>
        <dbReference type="SAM" id="Phobius"/>
    </source>
</evidence>
<evidence type="ECO:0000313" key="5">
    <source>
        <dbReference type="Proteomes" id="UP000250275"/>
    </source>
</evidence>
<keyword evidence="5" id="KW-1185">Reference proteome</keyword>
<keyword evidence="2" id="KW-0812">Transmembrane</keyword>
<feature type="compositionally biased region" description="Basic and acidic residues" evidence="1">
    <location>
        <begin position="238"/>
        <end position="258"/>
    </location>
</feature>
<dbReference type="Proteomes" id="UP000250275">
    <property type="component" value="Unassembled WGS sequence"/>
</dbReference>
<evidence type="ECO:0000256" key="1">
    <source>
        <dbReference type="SAM" id="MobiDB-lite"/>
    </source>
</evidence>
<reference evidence="4 5" key="1">
    <citation type="submission" date="2015-07" db="EMBL/GenBank/DDBJ databases">
        <title>The genome of Eufriesea mexicana.</title>
        <authorList>
            <person name="Pan H."/>
            <person name="Kapheim K."/>
        </authorList>
    </citation>
    <scope>NUCLEOTIDE SEQUENCE [LARGE SCALE GENOMIC DNA]</scope>
    <source>
        <strain evidence="4">0111107269</strain>
        <tissue evidence="4">Whole body</tissue>
    </source>
</reference>
<proteinExistence type="predicted"/>
<name>A0A310S8N3_9HYME</name>
<organism evidence="4 5">
    <name type="scientific">Eufriesea mexicana</name>
    <dbReference type="NCBI Taxonomy" id="516756"/>
    <lineage>
        <taxon>Eukaryota</taxon>
        <taxon>Metazoa</taxon>
        <taxon>Ecdysozoa</taxon>
        <taxon>Arthropoda</taxon>
        <taxon>Hexapoda</taxon>
        <taxon>Insecta</taxon>
        <taxon>Pterygota</taxon>
        <taxon>Neoptera</taxon>
        <taxon>Endopterygota</taxon>
        <taxon>Hymenoptera</taxon>
        <taxon>Apocrita</taxon>
        <taxon>Aculeata</taxon>
        <taxon>Apoidea</taxon>
        <taxon>Anthophila</taxon>
        <taxon>Apidae</taxon>
        <taxon>Eufriesea</taxon>
    </lineage>
</organism>
<keyword evidence="2" id="KW-1133">Transmembrane helix</keyword>
<dbReference type="AlphaFoldDB" id="A0A310S8N3"/>
<sequence>MKSQSFCISSLTSLLFIILTVQLSARLTVSEKVNDEPESDVPPLSKIAWLSHARQLIFGGDEPTDHAMDQANRMENMLPDDDNEKSLVTPKKRNYMKEMTDDSIERGRRCIVQGCRNKCPRVECLSRVHEDPREFRFIRLRREYYRRAMKNWSYTVSSTIGLGVLVILIAQLPATLSKFETYDERSSEDVSDKWRAMPPELKPPQIEIHMLRDHVSKKTGWLTNLEYKILNNINEIPQEKQKDNDKDNVKDEKEETKKPSKLGSKTIIKAPAIAPCSSGQKIDHSGRCREIL</sequence>
<feature type="transmembrane region" description="Helical" evidence="2">
    <location>
        <begin position="152"/>
        <end position="170"/>
    </location>
</feature>
<keyword evidence="2" id="KW-0472">Membrane</keyword>
<gene>
    <name evidence="4" type="ORF">WN48_06495</name>
</gene>
<keyword evidence="3" id="KW-0732">Signal</keyword>
<feature type="region of interest" description="Disordered" evidence="1">
    <location>
        <begin position="238"/>
        <end position="292"/>
    </location>
</feature>
<dbReference type="EMBL" id="KQ764051">
    <property type="protein sequence ID" value="OAD54621.1"/>
    <property type="molecule type" value="Genomic_DNA"/>
</dbReference>
<accession>A0A310S8N3</accession>
<feature type="chain" id="PRO_5016264065" evidence="3">
    <location>
        <begin position="31"/>
        <end position="292"/>
    </location>
</feature>
<evidence type="ECO:0000313" key="4">
    <source>
        <dbReference type="EMBL" id="OAD54621.1"/>
    </source>
</evidence>
<feature type="compositionally biased region" description="Basic and acidic residues" evidence="1">
    <location>
        <begin position="281"/>
        <end position="292"/>
    </location>
</feature>
<evidence type="ECO:0000256" key="3">
    <source>
        <dbReference type="SAM" id="SignalP"/>
    </source>
</evidence>
<feature type="signal peptide" evidence="3">
    <location>
        <begin position="1"/>
        <end position="30"/>
    </location>
</feature>